<organism evidence="3 4">
    <name type="scientific">Chryseobacterium taklimakanense</name>
    <dbReference type="NCBI Taxonomy" id="536441"/>
    <lineage>
        <taxon>Bacteria</taxon>
        <taxon>Pseudomonadati</taxon>
        <taxon>Bacteroidota</taxon>
        <taxon>Flavobacteriia</taxon>
        <taxon>Flavobacteriales</taxon>
        <taxon>Weeksellaceae</taxon>
        <taxon>Chryseobacterium group</taxon>
        <taxon>Chryseobacterium</taxon>
    </lineage>
</organism>
<dbReference type="RefSeq" id="WP_095073878.1">
    <property type="nucleotide sequence ID" value="NZ_LT906465.1"/>
</dbReference>
<keyword evidence="2" id="KW-0812">Transmembrane</keyword>
<dbReference type="EMBL" id="LT906465">
    <property type="protein sequence ID" value="SNV51145.1"/>
    <property type="molecule type" value="Genomic_DNA"/>
</dbReference>
<gene>
    <name evidence="3" type="ORF">SAMEA4412677_02613</name>
</gene>
<feature type="transmembrane region" description="Helical" evidence="2">
    <location>
        <begin position="6"/>
        <end position="25"/>
    </location>
</feature>
<keyword evidence="2" id="KW-0472">Membrane</keyword>
<keyword evidence="4" id="KW-1185">Reference proteome</keyword>
<name>A0A239XWF1_9FLAO</name>
<proteinExistence type="predicted"/>
<reference evidence="3 4" key="1">
    <citation type="submission" date="2017-06" db="EMBL/GenBank/DDBJ databases">
        <authorList>
            <consortium name="Pathogen Informatics"/>
        </authorList>
    </citation>
    <scope>NUCLEOTIDE SEQUENCE [LARGE SCALE GENOMIC DNA]</scope>
    <source>
        <strain evidence="3 4">NCTC13490</strain>
    </source>
</reference>
<dbReference type="KEGG" id="ctak:4412677_02613"/>
<sequence length="171" mass="19701">MGKFTMIILGIYILYYAVNIVYDLFLKKTNSVKTDDTEVFSIGDFAERDHPDIIQVGIEDAEPLNVPNSFSPSDYAFEEDPQSVSETETEPDIEALRRKFEQEEFYGQLDEALENLSKITEPTHKPEEVQQDFLSRQEDKFRQMLNLAETNVQMVNVNGIKSYKSVLPSFN</sequence>
<evidence type="ECO:0000256" key="1">
    <source>
        <dbReference type="SAM" id="MobiDB-lite"/>
    </source>
</evidence>
<accession>A0A239XWF1</accession>
<feature type="region of interest" description="Disordered" evidence="1">
    <location>
        <begin position="70"/>
        <end position="91"/>
    </location>
</feature>
<evidence type="ECO:0000313" key="3">
    <source>
        <dbReference type="EMBL" id="SNV51145.1"/>
    </source>
</evidence>
<dbReference type="Proteomes" id="UP000215196">
    <property type="component" value="Chromosome 1"/>
</dbReference>
<evidence type="ECO:0000313" key="4">
    <source>
        <dbReference type="Proteomes" id="UP000215196"/>
    </source>
</evidence>
<keyword evidence="2" id="KW-1133">Transmembrane helix</keyword>
<evidence type="ECO:0000256" key="2">
    <source>
        <dbReference type="SAM" id="Phobius"/>
    </source>
</evidence>
<dbReference type="AlphaFoldDB" id="A0A239XWF1"/>
<feature type="compositionally biased region" description="Acidic residues" evidence="1">
    <location>
        <begin position="76"/>
        <end position="91"/>
    </location>
</feature>
<protein>
    <submittedName>
        <fullName evidence="3">Uncharacterized protein</fullName>
    </submittedName>
</protein>